<dbReference type="InterPro" id="IPR046373">
    <property type="entry name" value="Acyl-CoA_Oxase/DH_mid-dom_sf"/>
</dbReference>
<accession>A0ABX1BW29</accession>
<dbReference type="Pfam" id="PF22924">
    <property type="entry name" value="ACOX_C_alpha1"/>
    <property type="match status" value="1"/>
</dbReference>
<gene>
    <name evidence="9" type="ORF">HCK00_12270</name>
</gene>
<reference evidence="9 10" key="1">
    <citation type="submission" date="2020-03" db="EMBL/GenBank/DDBJ databases">
        <title>WGS of actinomycetes isolated from Thailand.</title>
        <authorList>
            <person name="Thawai C."/>
        </authorList>
    </citation>
    <scope>NUCLEOTIDE SEQUENCE [LARGE SCALE GENOMIC DNA]</scope>
    <source>
        <strain evidence="9 10">PLAI 1-29</strain>
    </source>
</reference>
<dbReference type="InterPro" id="IPR055060">
    <property type="entry name" value="ACOX_C_alpha1"/>
</dbReference>
<evidence type="ECO:0000256" key="1">
    <source>
        <dbReference type="ARBA" id="ARBA00001974"/>
    </source>
</evidence>
<evidence type="ECO:0000256" key="4">
    <source>
        <dbReference type="ARBA" id="ARBA00022827"/>
    </source>
</evidence>
<feature type="region of interest" description="Disordered" evidence="6">
    <location>
        <begin position="429"/>
        <end position="451"/>
    </location>
</feature>
<evidence type="ECO:0000313" key="10">
    <source>
        <dbReference type="Proteomes" id="UP000695264"/>
    </source>
</evidence>
<dbReference type="PANTHER" id="PTHR10909">
    <property type="entry name" value="ELECTRON TRANSPORT OXIDOREDUCTASE"/>
    <property type="match status" value="1"/>
</dbReference>
<dbReference type="EMBL" id="JAATEN010000007">
    <property type="protein sequence ID" value="NJQ01283.1"/>
    <property type="molecule type" value="Genomic_DNA"/>
</dbReference>
<dbReference type="SUPFAM" id="SSF47203">
    <property type="entry name" value="Acyl-CoA dehydrogenase C-terminal domain-like"/>
    <property type="match status" value="2"/>
</dbReference>
<comment type="similarity">
    <text evidence="2">Belongs to the acyl-CoA oxidase family.</text>
</comment>
<dbReference type="RefSeq" id="WP_168101869.1">
    <property type="nucleotide sequence ID" value="NZ_JAATEN010000007.1"/>
</dbReference>
<dbReference type="PANTHER" id="PTHR10909:SF382">
    <property type="entry name" value="ACYL-COENZYME A OXIDASE"/>
    <property type="match status" value="1"/>
</dbReference>
<keyword evidence="5" id="KW-0560">Oxidoreductase</keyword>
<keyword evidence="3" id="KW-0285">Flavoprotein</keyword>
<dbReference type="SUPFAM" id="SSF56645">
    <property type="entry name" value="Acyl-CoA dehydrogenase NM domain-like"/>
    <property type="match status" value="1"/>
</dbReference>
<evidence type="ECO:0000256" key="2">
    <source>
        <dbReference type="ARBA" id="ARBA00006288"/>
    </source>
</evidence>
<organism evidence="9 10">
    <name type="scientific">Streptomyces zingiberis</name>
    <dbReference type="NCBI Taxonomy" id="2053010"/>
    <lineage>
        <taxon>Bacteria</taxon>
        <taxon>Bacillati</taxon>
        <taxon>Actinomycetota</taxon>
        <taxon>Actinomycetes</taxon>
        <taxon>Kitasatosporales</taxon>
        <taxon>Streptomycetaceae</taxon>
        <taxon>Streptomyces</taxon>
    </lineage>
</organism>
<comment type="caution">
    <text evidence="9">The sequence shown here is derived from an EMBL/GenBank/DDBJ whole genome shotgun (WGS) entry which is preliminary data.</text>
</comment>
<comment type="cofactor">
    <cofactor evidence="1">
        <name>FAD</name>
        <dbReference type="ChEBI" id="CHEBI:57692"/>
    </cofactor>
</comment>
<dbReference type="Gene3D" id="1.20.140.10">
    <property type="entry name" value="Butyryl-CoA Dehydrogenase, subunit A, domain 3"/>
    <property type="match status" value="2"/>
</dbReference>
<feature type="domain" description="Acyl-CoA oxidase C-alpha1" evidence="8">
    <location>
        <begin position="275"/>
        <end position="420"/>
    </location>
</feature>
<evidence type="ECO:0000256" key="5">
    <source>
        <dbReference type="ARBA" id="ARBA00023002"/>
    </source>
</evidence>
<evidence type="ECO:0000259" key="7">
    <source>
        <dbReference type="Pfam" id="PF01756"/>
    </source>
</evidence>
<dbReference type="PIRSF" id="PIRSF000168">
    <property type="entry name" value="Acyl-CoA_oxidase"/>
    <property type="match status" value="1"/>
</dbReference>
<sequence length="626" mass="67687">MTSPARADLSRLLFDGRYEQTHQDLHELLLDPLFDPREGLTLNEAGKLAYERSRAVHGRLERPREILADPWRLFALAEWPSLVDVSTFSLLMVHYNLAFGTVVEHGDRDDLKDLADELDRLDSFSPYMATELGYGNNVAALRTEAVHDPATGTFVLNTPDALAQKYMSYSGFPDIPKLAVVMARLKADGRDHGVFPFLVRISDRNGLCEGVHAAPCPEKPVQGLDNGLTWFDHVRVPDRQLLHGDLGRFGEDGVFRPASGNARKRFLRAMSRILPGRLCVASAATGAGRASVYIALRYAARRLTNAPGRNDLPVIEYRSHQLALFTALAKTYAMTLLLNHAKREYTRAPGQPAPAGLGDLVSITKALATWEMTEVVAVCRERCGAQGIFGVNRIADYGSLLQGLVTAEGDNQVLLATTAGQIVARGEDYGDAEGAEGGEPAGAPAPPEDPRAPAFLVAAARHRERELLRAARAAMTDDSADRTYFEAWNATLNPALEMARARGVRIALECLTAAVGAARDETARAALTLLTSLYGLTELRRDSGWFLARGLLTAAQVERLPLEADALCAELLPYADPLIGGFNLSPELLRAPIAADDYVAAFQRHTGALGPAAARTAAPAPAAEGS</sequence>
<evidence type="ECO:0000259" key="8">
    <source>
        <dbReference type="Pfam" id="PF22924"/>
    </source>
</evidence>
<proteinExistence type="inferred from homology"/>
<dbReference type="InterPro" id="IPR012258">
    <property type="entry name" value="Acyl-CoA_oxidase"/>
</dbReference>
<dbReference type="Pfam" id="PF01756">
    <property type="entry name" value="ACOX"/>
    <property type="match status" value="1"/>
</dbReference>
<dbReference type="InterPro" id="IPR002655">
    <property type="entry name" value="Acyl-CoA_oxidase_C"/>
</dbReference>
<keyword evidence="10" id="KW-1185">Reference proteome</keyword>
<keyword evidence="4" id="KW-0274">FAD</keyword>
<evidence type="ECO:0000256" key="6">
    <source>
        <dbReference type="SAM" id="MobiDB-lite"/>
    </source>
</evidence>
<evidence type="ECO:0000313" key="9">
    <source>
        <dbReference type="EMBL" id="NJQ01283.1"/>
    </source>
</evidence>
<dbReference type="InterPro" id="IPR036250">
    <property type="entry name" value="AcylCo_DH-like_C"/>
</dbReference>
<dbReference type="Proteomes" id="UP000695264">
    <property type="component" value="Unassembled WGS sequence"/>
</dbReference>
<protein>
    <submittedName>
        <fullName evidence="9">Acyl-CoA oxidase</fullName>
    </submittedName>
</protein>
<name>A0ABX1BW29_9ACTN</name>
<dbReference type="InterPro" id="IPR009100">
    <property type="entry name" value="AcylCoA_DH/oxidase_NM_dom_sf"/>
</dbReference>
<dbReference type="Gene3D" id="2.40.110.10">
    <property type="entry name" value="Butyryl-CoA Dehydrogenase, subunit A, domain 2"/>
    <property type="match status" value="1"/>
</dbReference>
<feature type="domain" description="Acyl-CoA oxidase C-terminal" evidence="7">
    <location>
        <begin position="453"/>
        <end position="597"/>
    </location>
</feature>
<evidence type="ECO:0000256" key="3">
    <source>
        <dbReference type="ARBA" id="ARBA00022630"/>
    </source>
</evidence>